<dbReference type="GO" id="GO:0031625">
    <property type="term" value="F:ubiquitin protein ligase binding"/>
    <property type="evidence" value="ECO:0007669"/>
    <property type="project" value="TreeGrafter"/>
</dbReference>
<dbReference type="GO" id="GO:0043130">
    <property type="term" value="F:ubiquitin binding"/>
    <property type="evidence" value="ECO:0007669"/>
    <property type="project" value="TreeGrafter"/>
</dbReference>
<dbReference type="AlphaFoldDB" id="A0A183F4Z1"/>
<reference evidence="8" key="2">
    <citation type="submission" date="2019-09" db="UniProtKB">
        <authorList>
            <consortium name="WormBaseParasite"/>
        </authorList>
    </citation>
    <scope>IDENTIFICATION</scope>
</reference>
<keyword evidence="3" id="KW-0862">Zinc</keyword>
<dbReference type="GO" id="GO:0008270">
    <property type="term" value="F:zinc ion binding"/>
    <property type="evidence" value="ECO:0007669"/>
    <property type="project" value="UniProtKB-KW"/>
</dbReference>
<dbReference type="InterPro" id="IPR007717">
    <property type="entry name" value="NPL4_C"/>
</dbReference>
<accession>A0A183F4Z1</accession>
<accession>A0A3P7TEH5</accession>
<protein>
    <submittedName>
        <fullName evidence="8">RanBP2-type domain-containing protein</fullName>
    </submittedName>
</protein>
<keyword evidence="2 4" id="KW-0863">Zinc-finger</keyword>
<dbReference type="InterPro" id="IPR001876">
    <property type="entry name" value="Znf_RanBP2"/>
</dbReference>
<dbReference type="PANTHER" id="PTHR12710">
    <property type="entry name" value="NUCLEAR PROTEIN LOCALIZATION 4"/>
    <property type="match status" value="1"/>
</dbReference>
<feature type="domain" description="RanBP2-type" evidence="5">
    <location>
        <begin position="110"/>
        <end position="139"/>
    </location>
</feature>
<organism evidence="7 8">
    <name type="scientific">Heligmosomoides polygyrus</name>
    <name type="common">Parasitic roundworm</name>
    <dbReference type="NCBI Taxonomy" id="6339"/>
    <lineage>
        <taxon>Eukaryota</taxon>
        <taxon>Metazoa</taxon>
        <taxon>Ecdysozoa</taxon>
        <taxon>Nematoda</taxon>
        <taxon>Chromadorea</taxon>
        <taxon>Rhabditida</taxon>
        <taxon>Rhabditina</taxon>
        <taxon>Rhabditomorpha</taxon>
        <taxon>Strongyloidea</taxon>
        <taxon>Heligmosomidae</taxon>
        <taxon>Heligmosomoides</taxon>
    </lineage>
</organism>
<reference evidence="6 7" key="1">
    <citation type="submission" date="2018-11" db="EMBL/GenBank/DDBJ databases">
        <authorList>
            <consortium name="Pathogen Informatics"/>
        </authorList>
    </citation>
    <scope>NUCLEOTIDE SEQUENCE [LARGE SCALE GENOMIC DNA]</scope>
</reference>
<name>A0A183F4Z1_HELPZ</name>
<dbReference type="InterPro" id="IPR036443">
    <property type="entry name" value="Znf_RanBP2_sf"/>
</dbReference>
<evidence type="ECO:0000256" key="1">
    <source>
        <dbReference type="ARBA" id="ARBA00022723"/>
    </source>
</evidence>
<evidence type="ECO:0000313" key="7">
    <source>
        <dbReference type="Proteomes" id="UP000050761"/>
    </source>
</evidence>
<keyword evidence="7" id="KW-1185">Reference proteome</keyword>
<dbReference type="Pfam" id="PF05021">
    <property type="entry name" value="NPL4"/>
    <property type="match status" value="1"/>
</dbReference>
<dbReference type="SUPFAM" id="SSF90209">
    <property type="entry name" value="Ran binding protein zinc finger-like"/>
    <property type="match status" value="1"/>
</dbReference>
<dbReference type="PROSITE" id="PS01358">
    <property type="entry name" value="ZF_RANBP2_1"/>
    <property type="match status" value="1"/>
</dbReference>
<dbReference type="PANTHER" id="PTHR12710:SF0">
    <property type="entry name" value="NUCLEAR PROTEIN LOCALIZATION PROTEIN 4 HOMOLOG"/>
    <property type="match status" value="1"/>
</dbReference>
<dbReference type="GO" id="GO:0005634">
    <property type="term" value="C:nucleus"/>
    <property type="evidence" value="ECO:0007669"/>
    <property type="project" value="TreeGrafter"/>
</dbReference>
<evidence type="ECO:0000256" key="2">
    <source>
        <dbReference type="ARBA" id="ARBA00022771"/>
    </source>
</evidence>
<dbReference type="Proteomes" id="UP000050761">
    <property type="component" value="Unassembled WGS sequence"/>
</dbReference>
<gene>
    <name evidence="6" type="ORF">HPBE_LOCUS1234</name>
</gene>
<dbReference type="EMBL" id="UZAH01001253">
    <property type="protein sequence ID" value="VDO19616.1"/>
    <property type="molecule type" value="Genomic_DNA"/>
</dbReference>
<proteinExistence type="predicted"/>
<dbReference type="OrthoDB" id="10251089at2759"/>
<keyword evidence="1" id="KW-0479">Metal-binding</keyword>
<evidence type="ECO:0000256" key="3">
    <source>
        <dbReference type="ARBA" id="ARBA00022833"/>
    </source>
</evidence>
<evidence type="ECO:0000256" key="4">
    <source>
        <dbReference type="PROSITE-ProRule" id="PRU00322"/>
    </source>
</evidence>
<dbReference type="SMART" id="SM00547">
    <property type="entry name" value="ZnF_RBZ"/>
    <property type="match status" value="1"/>
</dbReference>
<sequence length="139" mass="16053">MRPLFRPLNFVTAERSEAIEYETKGGSNLSAYCAEFTMEQFLELATNFHFLFYLMTNHLVQFTELEMQMLCNAVCTQDREAAIEWARETVNWQQLVALCHEQGHSHESSVSTRWSCKHCTFENSEQRPDCSMCGLPANA</sequence>
<dbReference type="Gene3D" id="2.30.30.380">
    <property type="entry name" value="Zn-finger domain of Sec23/24"/>
    <property type="match status" value="1"/>
</dbReference>
<evidence type="ECO:0000259" key="5">
    <source>
        <dbReference type="PROSITE" id="PS50199"/>
    </source>
</evidence>
<evidence type="ECO:0000313" key="6">
    <source>
        <dbReference type="EMBL" id="VDO19616.1"/>
    </source>
</evidence>
<evidence type="ECO:0000313" key="8">
    <source>
        <dbReference type="WBParaSite" id="HPBE_0000123301-mRNA-1"/>
    </source>
</evidence>
<dbReference type="GO" id="GO:0006511">
    <property type="term" value="P:ubiquitin-dependent protein catabolic process"/>
    <property type="evidence" value="ECO:0007669"/>
    <property type="project" value="InterPro"/>
</dbReference>
<dbReference type="InterPro" id="IPR016563">
    <property type="entry name" value="Npl4"/>
</dbReference>
<dbReference type="WBParaSite" id="HPBE_0000123301-mRNA-1">
    <property type="protein sequence ID" value="HPBE_0000123301-mRNA-1"/>
    <property type="gene ID" value="HPBE_0000123301"/>
</dbReference>
<dbReference type="PROSITE" id="PS50199">
    <property type="entry name" value="ZF_RANBP2_2"/>
    <property type="match status" value="1"/>
</dbReference>